<feature type="region of interest" description="Disordered" evidence="1">
    <location>
        <begin position="156"/>
        <end position="282"/>
    </location>
</feature>
<organism evidence="2 3">
    <name type="scientific">Aminomonas paucivorans DSM 12260</name>
    <dbReference type="NCBI Taxonomy" id="584708"/>
    <lineage>
        <taxon>Bacteria</taxon>
        <taxon>Thermotogati</taxon>
        <taxon>Synergistota</taxon>
        <taxon>Synergistia</taxon>
        <taxon>Synergistales</taxon>
        <taxon>Synergistaceae</taxon>
        <taxon>Aminomonas</taxon>
    </lineage>
</organism>
<feature type="compositionally biased region" description="Low complexity" evidence="1">
    <location>
        <begin position="256"/>
        <end position="265"/>
    </location>
</feature>
<proteinExistence type="predicted"/>
<dbReference type="HOGENOM" id="CLU_985668_0_0_0"/>
<dbReference type="AlphaFoldDB" id="E3CUW2"/>
<name>E3CUW2_9BACT</name>
<sequence>MRKERAPGSVSPRPKEKGGARMPGKSNLTTKDPRAIQVCGHIDHKARCICDEVYFPGEEGPFTLCLPIKHLNYTKSKSLDYMERLSSKIKTRYLQIARRTRKRLKLGRETVWDAARRLLDSQDPSLRDAEEAVARFLFSQELEREYDEACSRLLRAQGLPPGMSPRRRISKIGTAEKPEPRKVVIPRRPVSRPAPRRAVQSRSRAPRRSHVARVATVAASPGGGGGPGDGDPDQQQGDPPASPWLHGQGLVPPSPRSSSSDLIPSGPEPEGRYCMVSGGDCR</sequence>
<dbReference type="EMBL" id="CM001022">
    <property type="protein sequence ID" value="EFQ24088.1"/>
    <property type="molecule type" value="Genomic_DNA"/>
</dbReference>
<evidence type="ECO:0000313" key="3">
    <source>
        <dbReference type="Proteomes" id="UP000005096"/>
    </source>
</evidence>
<reference evidence="2 3" key="1">
    <citation type="journal article" date="2010" name="Stand. Genomic Sci.">
        <title>Non-contiguous finished genome sequence of Aminomonas paucivorans type strain (GLU-3).</title>
        <authorList>
            <person name="Pitluck S."/>
            <person name="Yasawong M."/>
            <person name="Held B."/>
            <person name="Lapidus A."/>
            <person name="Nolan M."/>
            <person name="Copeland A."/>
            <person name="Lucas S."/>
            <person name="Del Rio T.G."/>
            <person name="Tice H."/>
            <person name="Cheng J.F."/>
            <person name="Chertkov O."/>
            <person name="Goodwin L."/>
            <person name="Tapia R."/>
            <person name="Han C."/>
            <person name="Liolios K."/>
            <person name="Ivanova N."/>
            <person name="Mavromatis K."/>
            <person name="Ovchinnikova G."/>
            <person name="Pati A."/>
            <person name="Chen A."/>
            <person name="Palaniappan K."/>
            <person name="Land M."/>
            <person name="Hauser L."/>
            <person name="Chang Y.J."/>
            <person name="Jeffries C.D."/>
            <person name="Pukall R."/>
            <person name="Spring S."/>
            <person name="Rohde M."/>
            <person name="Sikorski J."/>
            <person name="Goker M."/>
            <person name="Woyke T."/>
            <person name="Bristow J."/>
            <person name="Eisen J.A."/>
            <person name="Markowitz V."/>
            <person name="Hugenholtz P."/>
            <person name="Kyrpides N.C."/>
            <person name="Klenk H.P."/>
        </authorList>
    </citation>
    <scope>NUCLEOTIDE SEQUENCE [LARGE SCALE GENOMIC DNA]</scope>
    <source>
        <strain evidence="2 3">DSM 12260</strain>
    </source>
</reference>
<evidence type="ECO:0000313" key="2">
    <source>
        <dbReference type="EMBL" id="EFQ24088.1"/>
    </source>
</evidence>
<accession>E3CUW2</accession>
<dbReference type="PaxDb" id="584708-Apau_1669"/>
<dbReference type="Proteomes" id="UP000005096">
    <property type="component" value="Chromosome"/>
</dbReference>
<gene>
    <name evidence="2" type="ORF">Apau_1669</name>
</gene>
<protein>
    <submittedName>
        <fullName evidence="2">Uncharacterized protein</fullName>
    </submittedName>
</protein>
<dbReference type="STRING" id="584708.Apau_1669"/>
<evidence type="ECO:0000256" key="1">
    <source>
        <dbReference type="SAM" id="MobiDB-lite"/>
    </source>
</evidence>
<feature type="region of interest" description="Disordered" evidence="1">
    <location>
        <begin position="1"/>
        <end position="31"/>
    </location>
</feature>
<feature type="compositionally biased region" description="Low complexity" evidence="1">
    <location>
        <begin position="186"/>
        <end position="198"/>
    </location>
</feature>
<keyword evidence="3" id="KW-1185">Reference proteome</keyword>